<feature type="domain" description="Glycosyl transferase family 1" evidence="1">
    <location>
        <begin position="195"/>
        <end position="354"/>
    </location>
</feature>
<keyword evidence="4" id="KW-1185">Reference proteome</keyword>
<sequence>MNKNILILSTVSGFLKKFETDDVEILKELGYTVHYAANMREQHYLFDETALCGMGVEPHHIDIERSPYMIRENKKAFGQLLDIIDTFQISVIHCHTPVGGVLGRLAGRYFQNRGIQVLYTAHGFHFYKGAPLLNNTVYYLVERLLARYTDVLVTINQEDYDRAKKFRLKQGGRVYKIPGVGLDRAFFSPLSEEEKKKNREELGAQDKFFFVTAGELNENKNQHLVLETLKKMKEGGKDISHYLYGICGDGFFYNRMKRWIEEMGLHENVKLYGYQTDVRKVVGSADCFVFPSKREGLGMAALEALSMGIPVVASDNRGTREYMKHKKNGYVCPSLDTGSFIQGLEYIENLEGTEKEELSAWCRESVRRFSKEKTRSQMEEIYRGIEDGEKDIGHPGCVQSG</sequence>
<dbReference type="GO" id="GO:0016757">
    <property type="term" value="F:glycosyltransferase activity"/>
    <property type="evidence" value="ECO:0007669"/>
    <property type="project" value="InterPro"/>
</dbReference>
<dbReference type="RefSeq" id="WP_186877270.1">
    <property type="nucleotide sequence ID" value="NZ_JACOPF010000006.1"/>
</dbReference>
<dbReference type="CDD" id="cd03808">
    <property type="entry name" value="GT4_CapM-like"/>
    <property type="match status" value="1"/>
</dbReference>
<protein>
    <submittedName>
        <fullName evidence="3">Glycosyltransferase family 4 protein</fullName>
    </submittedName>
</protein>
<dbReference type="Proteomes" id="UP000652477">
    <property type="component" value="Unassembled WGS sequence"/>
</dbReference>
<proteinExistence type="predicted"/>
<dbReference type="PANTHER" id="PTHR45947:SF3">
    <property type="entry name" value="SULFOQUINOVOSYL TRANSFERASE SQD2"/>
    <property type="match status" value="1"/>
</dbReference>
<dbReference type="PANTHER" id="PTHR45947">
    <property type="entry name" value="SULFOQUINOVOSYL TRANSFERASE SQD2"/>
    <property type="match status" value="1"/>
</dbReference>
<evidence type="ECO:0000313" key="3">
    <source>
        <dbReference type="EMBL" id="MBC5690619.1"/>
    </source>
</evidence>
<evidence type="ECO:0000313" key="4">
    <source>
        <dbReference type="Proteomes" id="UP000652477"/>
    </source>
</evidence>
<gene>
    <name evidence="3" type="ORF">H8S37_17035</name>
</gene>
<dbReference type="Gene3D" id="3.40.50.2000">
    <property type="entry name" value="Glycogen Phosphorylase B"/>
    <property type="match status" value="2"/>
</dbReference>
<dbReference type="Pfam" id="PF00534">
    <property type="entry name" value="Glycos_transf_1"/>
    <property type="match status" value="1"/>
</dbReference>
<dbReference type="SUPFAM" id="SSF53756">
    <property type="entry name" value="UDP-Glycosyltransferase/glycogen phosphorylase"/>
    <property type="match status" value="1"/>
</dbReference>
<dbReference type="InterPro" id="IPR050194">
    <property type="entry name" value="Glycosyltransferase_grp1"/>
</dbReference>
<dbReference type="InterPro" id="IPR001296">
    <property type="entry name" value="Glyco_trans_1"/>
</dbReference>
<comment type="caution">
    <text evidence="3">The sequence shown here is derived from an EMBL/GenBank/DDBJ whole genome shotgun (WGS) entry which is preliminary data.</text>
</comment>
<dbReference type="AlphaFoldDB" id="A0A923LLU8"/>
<reference evidence="3" key="1">
    <citation type="submission" date="2020-08" db="EMBL/GenBank/DDBJ databases">
        <title>Genome public.</title>
        <authorList>
            <person name="Liu C."/>
            <person name="Sun Q."/>
        </authorList>
    </citation>
    <scope>NUCLEOTIDE SEQUENCE</scope>
    <source>
        <strain evidence="3">NSJ-55</strain>
    </source>
</reference>
<evidence type="ECO:0000259" key="1">
    <source>
        <dbReference type="Pfam" id="PF00534"/>
    </source>
</evidence>
<organism evidence="3 4">
    <name type="scientific">Mediterraneibacter hominis</name>
    <dbReference type="NCBI Taxonomy" id="2763054"/>
    <lineage>
        <taxon>Bacteria</taxon>
        <taxon>Bacillati</taxon>
        <taxon>Bacillota</taxon>
        <taxon>Clostridia</taxon>
        <taxon>Lachnospirales</taxon>
        <taxon>Lachnospiraceae</taxon>
        <taxon>Mediterraneibacter</taxon>
    </lineage>
</organism>
<dbReference type="EMBL" id="JACOPF010000006">
    <property type="protein sequence ID" value="MBC5690619.1"/>
    <property type="molecule type" value="Genomic_DNA"/>
</dbReference>
<dbReference type="Pfam" id="PF13477">
    <property type="entry name" value="Glyco_trans_4_2"/>
    <property type="match status" value="1"/>
</dbReference>
<feature type="domain" description="Glycosyltransferase subfamily 4-like N-terminal" evidence="2">
    <location>
        <begin position="12"/>
        <end position="153"/>
    </location>
</feature>
<name>A0A923LLU8_9FIRM</name>
<evidence type="ECO:0000259" key="2">
    <source>
        <dbReference type="Pfam" id="PF13477"/>
    </source>
</evidence>
<dbReference type="InterPro" id="IPR028098">
    <property type="entry name" value="Glyco_trans_4-like_N"/>
</dbReference>
<accession>A0A923LLU8</accession>